<dbReference type="Proteomes" id="UP001159428">
    <property type="component" value="Unassembled WGS sequence"/>
</dbReference>
<evidence type="ECO:0000313" key="4">
    <source>
        <dbReference type="EMBL" id="CAH3143723.1"/>
    </source>
</evidence>
<evidence type="ECO:0000256" key="3">
    <source>
        <dbReference type="RuleBase" id="RU364104"/>
    </source>
</evidence>
<evidence type="ECO:0000256" key="2">
    <source>
        <dbReference type="ARBA" id="ARBA00023157"/>
    </source>
</evidence>
<dbReference type="GO" id="GO:0005739">
    <property type="term" value="C:mitochondrion"/>
    <property type="evidence" value="ECO:0007669"/>
    <property type="project" value="UniProtKB-SubCell"/>
</dbReference>
<protein>
    <recommendedName>
        <fullName evidence="3">COX assembly mitochondrial protein</fullName>
    </recommendedName>
</protein>
<comment type="subcellular location">
    <subcellularLocation>
        <location evidence="3">Mitochondrion</location>
    </subcellularLocation>
</comment>
<comment type="caution">
    <text evidence="4">The sequence shown here is derived from an EMBL/GenBank/DDBJ whole genome shotgun (WGS) entry which is preliminary data.</text>
</comment>
<evidence type="ECO:0000256" key="1">
    <source>
        <dbReference type="ARBA" id="ARBA00007347"/>
    </source>
</evidence>
<sequence length="78" mass="9287">MADELDVDDLKAWMYEKAKLQCSPLVKAFLECAQDRTISLAWTCRPEHKAMKQCMEGFYRKANFKKYKEEYLRTVKSK</sequence>
<dbReference type="PROSITE" id="PS51808">
    <property type="entry name" value="CHCH"/>
    <property type="match status" value="1"/>
</dbReference>
<accession>A0AAU9XBV2</accession>
<gene>
    <name evidence="4" type="ORF">PMEA_00020704</name>
</gene>
<evidence type="ECO:0000313" key="5">
    <source>
        <dbReference type="Proteomes" id="UP001159428"/>
    </source>
</evidence>
<organism evidence="4 5">
    <name type="scientific">Pocillopora meandrina</name>
    <dbReference type="NCBI Taxonomy" id="46732"/>
    <lineage>
        <taxon>Eukaryota</taxon>
        <taxon>Metazoa</taxon>
        <taxon>Cnidaria</taxon>
        <taxon>Anthozoa</taxon>
        <taxon>Hexacorallia</taxon>
        <taxon>Scleractinia</taxon>
        <taxon>Astrocoeniina</taxon>
        <taxon>Pocilloporidae</taxon>
        <taxon>Pocillopora</taxon>
    </lineage>
</organism>
<name>A0AAU9XBV2_9CNID</name>
<comment type="similarity">
    <text evidence="1 3">Belongs to the CMC family.</text>
</comment>
<reference evidence="4 5" key="1">
    <citation type="submission" date="2022-05" db="EMBL/GenBank/DDBJ databases">
        <authorList>
            <consortium name="Genoscope - CEA"/>
            <person name="William W."/>
        </authorList>
    </citation>
    <scope>NUCLEOTIDE SEQUENCE [LARGE SCALE GENOMIC DNA]</scope>
</reference>
<dbReference type="InterPro" id="IPR013892">
    <property type="entry name" value="Cyt_c_biogenesis_Cmc1-like"/>
</dbReference>
<keyword evidence="3" id="KW-0496">Mitochondrion</keyword>
<proteinExistence type="inferred from homology"/>
<dbReference type="EMBL" id="CALNXJ010000038">
    <property type="protein sequence ID" value="CAH3143723.1"/>
    <property type="molecule type" value="Genomic_DNA"/>
</dbReference>
<keyword evidence="2" id="KW-1015">Disulfide bond</keyword>
<dbReference type="AlphaFoldDB" id="A0AAU9XBV2"/>
<keyword evidence="5" id="KW-1185">Reference proteome</keyword>
<dbReference type="Pfam" id="PF08583">
    <property type="entry name" value="Cmc1"/>
    <property type="match status" value="1"/>
</dbReference>